<evidence type="ECO:0000313" key="2">
    <source>
        <dbReference type="EMBL" id="GMH61522.1"/>
    </source>
</evidence>
<proteinExistence type="predicted"/>
<accession>A0A9W7A254</accession>
<reference evidence="3" key="1">
    <citation type="journal article" date="2023" name="Commun. Biol.">
        <title>Genome analysis of Parmales, the sister group of diatoms, reveals the evolutionary specialization of diatoms from phago-mixotrophs to photoautotrophs.</title>
        <authorList>
            <person name="Ban H."/>
            <person name="Sato S."/>
            <person name="Yoshikawa S."/>
            <person name="Yamada K."/>
            <person name="Nakamura Y."/>
            <person name="Ichinomiya M."/>
            <person name="Sato N."/>
            <person name="Blanc-Mathieu R."/>
            <person name="Endo H."/>
            <person name="Kuwata A."/>
            <person name="Ogata H."/>
        </authorList>
    </citation>
    <scope>NUCLEOTIDE SEQUENCE [LARGE SCALE GENOMIC DNA]</scope>
    <source>
        <strain evidence="3">NIES 3701</strain>
    </source>
</reference>
<feature type="region of interest" description="Disordered" evidence="1">
    <location>
        <begin position="50"/>
        <end position="74"/>
    </location>
</feature>
<dbReference type="Proteomes" id="UP001165085">
    <property type="component" value="Unassembled WGS sequence"/>
</dbReference>
<keyword evidence="3" id="KW-1185">Reference proteome</keyword>
<sequence>MLRARYDKPHGFVMTLQKNGRARIPVPTTSAEMRRPAAHGEVIEGVEVEELGELEELKEGPEEEGDRRVAASSG</sequence>
<comment type="caution">
    <text evidence="2">The sequence shown here is derived from an EMBL/GenBank/DDBJ whole genome shotgun (WGS) entry which is preliminary data.</text>
</comment>
<gene>
    <name evidence="2" type="ORF">TrST_g9081</name>
</gene>
<organism evidence="2 3">
    <name type="scientific">Triparma strigata</name>
    <dbReference type="NCBI Taxonomy" id="1606541"/>
    <lineage>
        <taxon>Eukaryota</taxon>
        <taxon>Sar</taxon>
        <taxon>Stramenopiles</taxon>
        <taxon>Ochrophyta</taxon>
        <taxon>Bolidophyceae</taxon>
        <taxon>Parmales</taxon>
        <taxon>Triparmaceae</taxon>
        <taxon>Triparma</taxon>
    </lineage>
</organism>
<dbReference type="AlphaFoldDB" id="A0A9W7A254"/>
<evidence type="ECO:0000256" key="1">
    <source>
        <dbReference type="SAM" id="MobiDB-lite"/>
    </source>
</evidence>
<dbReference type="EMBL" id="BRXY01000072">
    <property type="protein sequence ID" value="GMH61522.1"/>
    <property type="molecule type" value="Genomic_DNA"/>
</dbReference>
<protein>
    <submittedName>
        <fullName evidence="2">Uncharacterized protein</fullName>
    </submittedName>
</protein>
<feature type="compositionally biased region" description="Basic and acidic residues" evidence="1">
    <location>
        <begin position="55"/>
        <end position="74"/>
    </location>
</feature>
<name>A0A9W7A254_9STRA</name>
<evidence type="ECO:0000313" key="3">
    <source>
        <dbReference type="Proteomes" id="UP001165085"/>
    </source>
</evidence>